<keyword evidence="2" id="KW-1185">Reference proteome</keyword>
<evidence type="ECO:0000313" key="2">
    <source>
        <dbReference type="Proteomes" id="UP000037136"/>
    </source>
</evidence>
<proteinExistence type="predicted"/>
<name>A0A2A9PKT5_OPHUN</name>
<reference evidence="1 2" key="2">
    <citation type="journal article" date="2017" name="Sci. Rep.">
        <title>Ant-infecting Ophiocordyceps genomes reveal a high diversity of potential behavioral manipulation genes and a possible major role for enterotoxins.</title>
        <authorList>
            <person name="de Bekker C."/>
            <person name="Ohm R.A."/>
            <person name="Evans H.C."/>
            <person name="Brachmann A."/>
            <person name="Hughes D.P."/>
        </authorList>
    </citation>
    <scope>NUCLEOTIDE SEQUENCE [LARGE SCALE GENOMIC DNA]</scope>
    <source>
        <strain evidence="1 2">SC16a</strain>
    </source>
</reference>
<dbReference type="EMBL" id="LAZP02000072">
    <property type="protein sequence ID" value="PFH61426.1"/>
    <property type="molecule type" value="Genomic_DNA"/>
</dbReference>
<protein>
    <submittedName>
        <fullName evidence="1">Uncharacterized protein</fullName>
    </submittedName>
</protein>
<organism evidence="1 2">
    <name type="scientific">Ophiocordyceps unilateralis</name>
    <name type="common">Zombie-ant fungus</name>
    <name type="synonym">Torrubia unilateralis</name>
    <dbReference type="NCBI Taxonomy" id="268505"/>
    <lineage>
        <taxon>Eukaryota</taxon>
        <taxon>Fungi</taxon>
        <taxon>Dikarya</taxon>
        <taxon>Ascomycota</taxon>
        <taxon>Pezizomycotina</taxon>
        <taxon>Sordariomycetes</taxon>
        <taxon>Hypocreomycetidae</taxon>
        <taxon>Hypocreales</taxon>
        <taxon>Ophiocordycipitaceae</taxon>
        <taxon>Ophiocordyceps</taxon>
    </lineage>
</organism>
<reference evidence="1 2" key="1">
    <citation type="journal article" date="2015" name="BMC Genomics">
        <title>Gene expression during zombie ant biting behavior reflects the complexity underlying fungal parasitic behavioral manipulation.</title>
        <authorList>
            <person name="de Bekker C."/>
            <person name="Ohm R.A."/>
            <person name="Loreto R.G."/>
            <person name="Sebastian A."/>
            <person name="Albert I."/>
            <person name="Merrow M."/>
            <person name="Brachmann A."/>
            <person name="Hughes D.P."/>
        </authorList>
    </citation>
    <scope>NUCLEOTIDE SEQUENCE [LARGE SCALE GENOMIC DNA]</scope>
    <source>
        <strain evidence="1 2">SC16a</strain>
    </source>
</reference>
<evidence type="ECO:0000313" key="1">
    <source>
        <dbReference type="EMBL" id="PFH61426.1"/>
    </source>
</evidence>
<dbReference type="AlphaFoldDB" id="A0A2A9PKT5"/>
<accession>A0A2A9PKT5</accession>
<dbReference type="Proteomes" id="UP000037136">
    <property type="component" value="Unassembled WGS sequence"/>
</dbReference>
<comment type="caution">
    <text evidence="1">The sequence shown here is derived from an EMBL/GenBank/DDBJ whole genome shotgun (WGS) entry which is preliminary data.</text>
</comment>
<sequence>MPNYLSGAPNRSPGPNGRHCGWETTCVLFAVDACLQAFHVSYIGVGDSEKVFRLESHTSEVIDVHASLSKTQVRIEIESNIIMTDDLIHVILRHRVYGLVSDGGSKVLERMTFRSTIAPPPRRTIK</sequence>
<gene>
    <name evidence="1" type="ORF">XA68_17412</name>
</gene>